<protein>
    <submittedName>
        <fullName evidence="1">Uncharacterized protein</fullName>
    </submittedName>
</protein>
<reference evidence="2" key="1">
    <citation type="submission" date="2011-03" db="EMBL/GenBank/DDBJ databases">
        <title>Draft genome sequence of Brevundimonas diminuta.</title>
        <authorList>
            <person name="Brown P.J.B."/>
            <person name="Buechlein A."/>
            <person name="Hemmerich C."/>
            <person name="Brun Y.V."/>
        </authorList>
    </citation>
    <scope>NUCLEOTIDE SEQUENCE [LARGE SCALE GENOMIC DNA]</scope>
    <source>
        <strain evidence="2">C19</strain>
    </source>
</reference>
<dbReference type="AlphaFoldDB" id="F4QS70"/>
<proteinExistence type="predicted"/>
<dbReference type="Proteomes" id="UP000006512">
    <property type="component" value="Unassembled WGS sequence"/>
</dbReference>
<dbReference type="EMBL" id="GL883080">
    <property type="protein sequence ID" value="EGF89590.1"/>
    <property type="molecule type" value="Genomic_DNA"/>
</dbReference>
<accession>F4QS70</accession>
<keyword evidence="2" id="KW-1185">Reference proteome</keyword>
<sequence length="40" mass="4381">MSGNELSTHFKDAPNNVVFELLNDPMVPPMPICGPHGWST</sequence>
<evidence type="ECO:0000313" key="2">
    <source>
        <dbReference type="Proteomes" id="UP000006512"/>
    </source>
</evidence>
<gene>
    <name evidence="1" type="ORF">ABI_40070</name>
</gene>
<dbReference type="HOGENOM" id="CLU_3284173_0_0_5"/>
<evidence type="ECO:0000313" key="1">
    <source>
        <dbReference type="EMBL" id="EGF89590.1"/>
    </source>
</evidence>
<name>F4QS70_9CAUL</name>
<organism evidence="1 2">
    <name type="scientific">Asticcacaulis biprosthecium C19</name>
    <dbReference type="NCBI Taxonomy" id="715226"/>
    <lineage>
        <taxon>Bacteria</taxon>
        <taxon>Pseudomonadati</taxon>
        <taxon>Pseudomonadota</taxon>
        <taxon>Alphaproteobacteria</taxon>
        <taxon>Caulobacterales</taxon>
        <taxon>Caulobacteraceae</taxon>
        <taxon>Asticcacaulis</taxon>
    </lineage>
</organism>